<dbReference type="InterPro" id="IPR051081">
    <property type="entry name" value="HTH_MetalResp_TranReg"/>
</dbReference>
<dbReference type="PANTHER" id="PTHR33154">
    <property type="entry name" value="TRANSCRIPTIONAL REGULATOR, ARSR FAMILY"/>
    <property type="match status" value="1"/>
</dbReference>
<keyword evidence="6" id="KW-1185">Reference proteome</keyword>
<organism evidence="5 6">
    <name type="scientific">Solidesulfovibrio carbinolicus</name>
    <dbReference type="NCBI Taxonomy" id="296842"/>
    <lineage>
        <taxon>Bacteria</taxon>
        <taxon>Pseudomonadati</taxon>
        <taxon>Thermodesulfobacteriota</taxon>
        <taxon>Desulfovibrionia</taxon>
        <taxon>Desulfovibrionales</taxon>
        <taxon>Desulfovibrionaceae</taxon>
        <taxon>Solidesulfovibrio</taxon>
    </lineage>
</organism>
<dbReference type="Pfam" id="PF12840">
    <property type="entry name" value="HTH_20"/>
    <property type="match status" value="1"/>
</dbReference>
<dbReference type="AlphaFoldDB" id="A0A4P6HR57"/>
<accession>A0A4P6HR57</accession>
<dbReference type="Gene3D" id="1.10.10.10">
    <property type="entry name" value="Winged helix-like DNA-binding domain superfamily/Winged helix DNA-binding domain"/>
    <property type="match status" value="1"/>
</dbReference>
<sequence>MNNDTLPCGDFSGFCRHVRPEVFKALSDPTRLAILARVAGADGPLTVSQASHCCGIHFSGVSRHLKALKEAGLLSVEKRGRDVAYRPNLGALAAGLRALADAIDACPARSGGGTGSPGGSGGRCCATEAGGKYGK</sequence>
<dbReference type="KEGG" id="dcb:C3Y92_19055"/>
<dbReference type="PROSITE" id="PS50987">
    <property type="entry name" value="HTH_ARSR_2"/>
    <property type="match status" value="1"/>
</dbReference>
<dbReference type="SMART" id="SM00418">
    <property type="entry name" value="HTH_ARSR"/>
    <property type="match status" value="1"/>
</dbReference>
<dbReference type="OrthoDB" id="9800049at2"/>
<dbReference type="InterPro" id="IPR001845">
    <property type="entry name" value="HTH_ArsR_DNA-bd_dom"/>
</dbReference>
<protein>
    <submittedName>
        <fullName evidence="5">ArsR family transcriptional regulator</fullName>
    </submittedName>
</protein>
<dbReference type="Proteomes" id="UP000293296">
    <property type="component" value="Chromosome"/>
</dbReference>
<dbReference type="PANTHER" id="PTHR33154:SF33">
    <property type="entry name" value="TRANSCRIPTIONAL REPRESSOR SDPR"/>
    <property type="match status" value="1"/>
</dbReference>
<evidence type="ECO:0000256" key="1">
    <source>
        <dbReference type="ARBA" id="ARBA00023015"/>
    </source>
</evidence>
<gene>
    <name evidence="5" type="ORF">C3Y92_19055</name>
</gene>
<dbReference type="NCBIfam" id="NF033788">
    <property type="entry name" value="HTH_metalloreg"/>
    <property type="match status" value="1"/>
</dbReference>
<evidence type="ECO:0000313" key="6">
    <source>
        <dbReference type="Proteomes" id="UP000293296"/>
    </source>
</evidence>
<feature type="domain" description="HTH arsR-type" evidence="4">
    <location>
        <begin position="11"/>
        <end position="107"/>
    </location>
</feature>
<dbReference type="SUPFAM" id="SSF46785">
    <property type="entry name" value="Winged helix' DNA-binding domain"/>
    <property type="match status" value="1"/>
</dbReference>
<dbReference type="GO" id="GO:0003677">
    <property type="term" value="F:DNA binding"/>
    <property type="evidence" value="ECO:0007669"/>
    <property type="project" value="UniProtKB-KW"/>
</dbReference>
<dbReference type="InterPro" id="IPR036388">
    <property type="entry name" value="WH-like_DNA-bd_sf"/>
</dbReference>
<keyword evidence="2" id="KW-0238">DNA-binding</keyword>
<dbReference type="PRINTS" id="PR00778">
    <property type="entry name" value="HTHARSR"/>
</dbReference>
<name>A0A4P6HR57_9BACT</name>
<keyword evidence="1" id="KW-0805">Transcription regulation</keyword>
<evidence type="ECO:0000256" key="3">
    <source>
        <dbReference type="ARBA" id="ARBA00023163"/>
    </source>
</evidence>
<evidence type="ECO:0000256" key="2">
    <source>
        <dbReference type="ARBA" id="ARBA00023125"/>
    </source>
</evidence>
<dbReference type="InterPro" id="IPR011991">
    <property type="entry name" value="ArsR-like_HTH"/>
</dbReference>
<dbReference type="CDD" id="cd00090">
    <property type="entry name" value="HTH_ARSR"/>
    <property type="match status" value="1"/>
</dbReference>
<keyword evidence="3" id="KW-0804">Transcription</keyword>
<dbReference type="RefSeq" id="WP_129355415.1">
    <property type="nucleotide sequence ID" value="NZ_CP026538.1"/>
</dbReference>
<dbReference type="EMBL" id="CP026538">
    <property type="protein sequence ID" value="QAZ69224.1"/>
    <property type="molecule type" value="Genomic_DNA"/>
</dbReference>
<reference evidence="5 6" key="1">
    <citation type="submission" date="2018-02" db="EMBL/GenBank/DDBJ databases">
        <title>Genome sequence of Desulfovibrio carbinolicus DSM 3852.</title>
        <authorList>
            <person name="Wilbanks E."/>
            <person name="Skennerton C.T."/>
            <person name="Orphan V.J."/>
        </authorList>
    </citation>
    <scope>NUCLEOTIDE SEQUENCE [LARGE SCALE GENOMIC DNA]</scope>
    <source>
        <strain evidence="5 6">DSM 3852</strain>
    </source>
</reference>
<proteinExistence type="predicted"/>
<evidence type="ECO:0000259" key="4">
    <source>
        <dbReference type="PROSITE" id="PS50987"/>
    </source>
</evidence>
<evidence type="ECO:0000313" key="5">
    <source>
        <dbReference type="EMBL" id="QAZ69224.1"/>
    </source>
</evidence>
<dbReference type="GO" id="GO:0003700">
    <property type="term" value="F:DNA-binding transcription factor activity"/>
    <property type="evidence" value="ECO:0007669"/>
    <property type="project" value="InterPro"/>
</dbReference>
<dbReference type="InterPro" id="IPR036390">
    <property type="entry name" value="WH_DNA-bd_sf"/>
</dbReference>